<dbReference type="GO" id="GO:0042802">
    <property type="term" value="F:identical protein binding"/>
    <property type="evidence" value="ECO:0007669"/>
    <property type="project" value="UniProtKB-ARBA"/>
</dbReference>
<dbReference type="OrthoDB" id="9799835at2"/>
<dbReference type="AlphaFoldDB" id="A0A662ZAJ8"/>
<dbReference type="PANTHER" id="PTHR33175">
    <property type="entry name" value="DNA-BINDING PROTEIN HU"/>
    <property type="match status" value="1"/>
</dbReference>
<dbReference type="InterPro" id="IPR000119">
    <property type="entry name" value="Hist_DNA-bd"/>
</dbReference>
<accession>A0A662ZAJ8</accession>
<dbReference type="Pfam" id="PF00216">
    <property type="entry name" value="Bac_DNA_binding"/>
    <property type="match status" value="1"/>
</dbReference>
<dbReference type="PROSITE" id="PS00045">
    <property type="entry name" value="HISTONE_LIKE"/>
    <property type="match status" value="1"/>
</dbReference>
<proteinExistence type="inferred from homology"/>
<dbReference type="RefSeq" id="WP_074841082.1">
    <property type="nucleotide sequence ID" value="NZ_CP047056.1"/>
</dbReference>
<evidence type="ECO:0000256" key="2">
    <source>
        <dbReference type="ARBA" id="ARBA00010529"/>
    </source>
</evidence>
<dbReference type="GO" id="GO:1990103">
    <property type="term" value="C:DnaA-HU complex"/>
    <property type="evidence" value="ECO:0007669"/>
    <property type="project" value="UniProtKB-ARBA"/>
</dbReference>
<dbReference type="FunFam" id="4.10.520.10:FF:000001">
    <property type="entry name" value="DNA-binding protein HU"/>
    <property type="match status" value="1"/>
</dbReference>
<dbReference type="PRINTS" id="PR01727">
    <property type="entry name" value="DNABINDINGHU"/>
</dbReference>
<dbReference type="Proteomes" id="UP000243374">
    <property type="component" value="Unassembled WGS sequence"/>
</dbReference>
<comment type="similarity">
    <text evidence="2 5">Belongs to the bacterial histone-like protein family.</text>
</comment>
<dbReference type="EMBL" id="FOSF01000040">
    <property type="protein sequence ID" value="SFK22642.1"/>
    <property type="molecule type" value="Genomic_DNA"/>
</dbReference>
<evidence type="ECO:0000313" key="6">
    <source>
        <dbReference type="EMBL" id="SFK22642.1"/>
    </source>
</evidence>
<organism evidence="6 7">
    <name type="scientific">Succinivibrio dextrinosolvens</name>
    <dbReference type="NCBI Taxonomy" id="83771"/>
    <lineage>
        <taxon>Bacteria</taxon>
        <taxon>Pseudomonadati</taxon>
        <taxon>Pseudomonadota</taxon>
        <taxon>Gammaproteobacteria</taxon>
        <taxon>Aeromonadales</taxon>
        <taxon>Succinivibrionaceae</taxon>
        <taxon>Succinivibrio</taxon>
    </lineage>
</organism>
<comment type="function">
    <text evidence="1">Histone-like DNA-binding protein which is capable of wrapping DNA to stabilize it, and thus to prevent its denaturation under extreme environmental conditions.</text>
</comment>
<keyword evidence="3" id="KW-0226">DNA condensation</keyword>
<dbReference type="GO" id="GO:0005829">
    <property type="term" value="C:cytosol"/>
    <property type="evidence" value="ECO:0007669"/>
    <property type="project" value="UniProtKB-ARBA"/>
</dbReference>
<dbReference type="InterPro" id="IPR010992">
    <property type="entry name" value="IHF-like_DNA-bd_dom_sf"/>
</dbReference>
<sequence>MNKTELVDAIAKRSSLTKVDSKKALDALLEAVQGALVKGDAVQLIGFGTFKVSARKARQGRNPRTGEVIKIAASKVPVFSAGSALKDAVNKKK</sequence>
<dbReference type="CDD" id="cd13831">
    <property type="entry name" value="HU"/>
    <property type="match status" value="1"/>
</dbReference>
<evidence type="ECO:0000256" key="5">
    <source>
        <dbReference type="RuleBase" id="RU003939"/>
    </source>
</evidence>
<dbReference type="GO" id="GO:0003677">
    <property type="term" value="F:DNA binding"/>
    <property type="evidence" value="ECO:0007669"/>
    <property type="project" value="UniProtKB-KW"/>
</dbReference>
<dbReference type="SMART" id="SM00411">
    <property type="entry name" value="BHL"/>
    <property type="match status" value="1"/>
</dbReference>
<reference evidence="6 7" key="1">
    <citation type="submission" date="2016-10" db="EMBL/GenBank/DDBJ databases">
        <authorList>
            <person name="Varghese N."/>
            <person name="Submissions S."/>
        </authorList>
    </citation>
    <scope>NUCLEOTIDE SEQUENCE [LARGE SCALE GENOMIC DNA]</scope>
    <source>
        <strain evidence="6 7">22B</strain>
    </source>
</reference>
<keyword evidence="7" id="KW-1185">Reference proteome</keyword>
<protein>
    <submittedName>
        <fullName evidence="6">DNA-binding protein HU-alpha</fullName>
    </submittedName>
</protein>
<dbReference type="GO" id="GO:1990178">
    <property type="term" value="C:HU-DNA complex"/>
    <property type="evidence" value="ECO:0007669"/>
    <property type="project" value="UniProtKB-ARBA"/>
</dbReference>
<evidence type="ECO:0000256" key="3">
    <source>
        <dbReference type="ARBA" id="ARBA00023067"/>
    </source>
</evidence>
<dbReference type="GO" id="GO:0030527">
    <property type="term" value="F:structural constituent of chromatin"/>
    <property type="evidence" value="ECO:0007669"/>
    <property type="project" value="InterPro"/>
</dbReference>
<dbReference type="SUPFAM" id="SSF47729">
    <property type="entry name" value="IHF-like DNA-binding proteins"/>
    <property type="match status" value="1"/>
</dbReference>
<keyword evidence="4 6" id="KW-0238">DNA-binding</keyword>
<dbReference type="GO" id="GO:0006351">
    <property type="term" value="P:DNA-templated transcription"/>
    <property type="evidence" value="ECO:0007669"/>
    <property type="project" value="UniProtKB-ARBA"/>
</dbReference>
<evidence type="ECO:0000313" key="7">
    <source>
        <dbReference type="Proteomes" id="UP000243374"/>
    </source>
</evidence>
<evidence type="ECO:0000256" key="4">
    <source>
        <dbReference type="ARBA" id="ARBA00023125"/>
    </source>
</evidence>
<dbReference type="GO" id="GO:0006270">
    <property type="term" value="P:DNA replication initiation"/>
    <property type="evidence" value="ECO:0007669"/>
    <property type="project" value="UniProtKB-ARBA"/>
</dbReference>
<dbReference type="InterPro" id="IPR020816">
    <property type="entry name" value="Histone-like_DNA-bd_CS"/>
</dbReference>
<evidence type="ECO:0000256" key="1">
    <source>
        <dbReference type="ARBA" id="ARBA00003819"/>
    </source>
</evidence>
<dbReference type="Gene3D" id="4.10.520.10">
    <property type="entry name" value="IHF-like DNA-binding proteins"/>
    <property type="match status" value="1"/>
</dbReference>
<dbReference type="PANTHER" id="PTHR33175:SF3">
    <property type="entry name" value="DNA-BINDING PROTEIN HU-BETA"/>
    <property type="match status" value="1"/>
</dbReference>
<name>A0A662ZAJ8_9GAMM</name>
<dbReference type="GO" id="GO:0030261">
    <property type="term" value="P:chromosome condensation"/>
    <property type="evidence" value="ECO:0007669"/>
    <property type="project" value="UniProtKB-KW"/>
</dbReference>
<gene>
    <name evidence="6" type="ORF">SAMN04487865_104019</name>
</gene>